<feature type="transmembrane region" description="Helical" evidence="1">
    <location>
        <begin position="6"/>
        <end position="25"/>
    </location>
</feature>
<evidence type="ECO:0000313" key="2">
    <source>
        <dbReference type="EMBL" id="SEW48338.1"/>
    </source>
</evidence>
<evidence type="ECO:0000313" key="3">
    <source>
        <dbReference type="Proteomes" id="UP000199469"/>
    </source>
</evidence>
<organism evidence="2 3">
    <name type="scientific">Chryseobacterium wanjuense</name>
    <dbReference type="NCBI Taxonomy" id="356305"/>
    <lineage>
        <taxon>Bacteria</taxon>
        <taxon>Pseudomonadati</taxon>
        <taxon>Bacteroidota</taxon>
        <taxon>Flavobacteriia</taxon>
        <taxon>Flavobacteriales</taxon>
        <taxon>Weeksellaceae</taxon>
        <taxon>Chryseobacterium group</taxon>
        <taxon>Chryseobacterium</taxon>
    </lineage>
</organism>
<keyword evidence="1" id="KW-0812">Transmembrane</keyword>
<dbReference type="AlphaFoldDB" id="A0A1I0S1T7"/>
<evidence type="ECO:0000256" key="1">
    <source>
        <dbReference type="SAM" id="Phobius"/>
    </source>
</evidence>
<keyword evidence="3" id="KW-1185">Reference proteome</keyword>
<name>A0A1I0S1T7_9FLAO</name>
<proteinExistence type="predicted"/>
<dbReference type="STRING" id="356305.SAMN05421841_3800"/>
<reference evidence="3" key="1">
    <citation type="submission" date="2016-10" db="EMBL/GenBank/DDBJ databases">
        <authorList>
            <person name="Varghese N."/>
            <person name="Submissions S."/>
        </authorList>
    </citation>
    <scope>NUCLEOTIDE SEQUENCE [LARGE SCALE GENOMIC DNA]</scope>
    <source>
        <strain evidence="3">DSM 17724</strain>
    </source>
</reference>
<protein>
    <submittedName>
        <fullName evidence="2">Uncharacterized protein</fullName>
    </submittedName>
</protein>
<keyword evidence="1" id="KW-0472">Membrane</keyword>
<dbReference type="Proteomes" id="UP000199469">
    <property type="component" value="Unassembled WGS sequence"/>
</dbReference>
<dbReference type="OrthoDB" id="649654at2"/>
<dbReference type="RefSeq" id="WP_089795405.1">
    <property type="nucleotide sequence ID" value="NZ_FOIU01000003.1"/>
</dbReference>
<sequence length="171" mass="19648">MKNTFFEYAILGLIILKVIVTGILTTTESFCSFYKYENPFENKENQYDKTFAAYTGFDTGYGFFAPNVASNFIIISEELKTGNTYLSTDLLSTNEGKLRFCNLNDVYMKNITPENKNDTDLKINHILLKQVNKAFEAKYGKQFQSTAYLYDHNFLSDPAKKSKLIKIDNVQ</sequence>
<accession>A0A1I0S1T7</accession>
<keyword evidence="1" id="KW-1133">Transmembrane helix</keyword>
<dbReference type="EMBL" id="FOIU01000003">
    <property type="protein sequence ID" value="SEW48338.1"/>
    <property type="molecule type" value="Genomic_DNA"/>
</dbReference>
<gene>
    <name evidence="2" type="ORF">SAMN05421841_3800</name>
</gene>